<name>A0A1M4T8J1_LOKAT</name>
<dbReference type="EMBL" id="FQUE01000001">
    <property type="protein sequence ID" value="SHE40799.1"/>
    <property type="molecule type" value="Genomic_DNA"/>
</dbReference>
<evidence type="ECO:0000313" key="9">
    <source>
        <dbReference type="EMBL" id="SHE40799.1"/>
    </source>
</evidence>
<dbReference type="OrthoDB" id="9804975at2"/>
<keyword evidence="7" id="KW-0472">Membrane</keyword>
<evidence type="ECO:0000259" key="8">
    <source>
        <dbReference type="Pfam" id="PF03918"/>
    </source>
</evidence>
<sequence length="146" mass="16310">MKRLLLVLLLLAAPVWAVQPSEMLADPVLEARAREISEGLRCPVCQNESIDESNAPISHDLRVLLRERLVAGDTDQEVVDFLVARFGEFILLEPDTRGANLILWAAAPVLLLLALLVGWVTIRRRTPAEEPLTEAERAEVDRILRS</sequence>
<evidence type="ECO:0000256" key="7">
    <source>
        <dbReference type="RuleBase" id="RU364112"/>
    </source>
</evidence>
<keyword evidence="7" id="KW-0812">Transmembrane</keyword>
<keyword evidence="4 7" id="KW-0732">Signal</keyword>
<keyword evidence="3 7" id="KW-0479">Metal-binding</keyword>
<keyword evidence="5" id="KW-0201">Cytochrome c-type biogenesis</keyword>
<dbReference type="AlphaFoldDB" id="A0A1M4T8J1"/>
<reference evidence="10" key="1">
    <citation type="submission" date="2016-11" db="EMBL/GenBank/DDBJ databases">
        <authorList>
            <person name="Varghese N."/>
            <person name="Submissions S."/>
        </authorList>
    </citation>
    <scope>NUCLEOTIDE SEQUENCE [LARGE SCALE GENOMIC DNA]</scope>
    <source>
        <strain evidence="10">DSM 29326</strain>
    </source>
</reference>
<dbReference type="GO" id="GO:0005886">
    <property type="term" value="C:plasma membrane"/>
    <property type="evidence" value="ECO:0007669"/>
    <property type="project" value="TreeGrafter"/>
</dbReference>
<keyword evidence="6 7" id="KW-0408">Iron</keyword>
<dbReference type="InterPro" id="IPR051263">
    <property type="entry name" value="C-type_cytochrome_biogenesis"/>
</dbReference>
<evidence type="ECO:0000313" key="10">
    <source>
        <dbReference type="Proteomes" id="UP000183987"/>
    </source>
</evidence>
<feature type="transmembrane region" description="Helical" evidence="7">
    <location>
        <begin position="101"/>
        <end position="122"/>
    </location>
</feature>
<dbReference type="PANTHER" id="PTHR47870:SF1">
    <property type="entry name" value="CYTOCHROME C-TYPE BIOGENESIS PROTEIN CCMH"/>
    <property type="match status" value="1"/>
</dbReference>
<feature type="chain" id="PRO_5011821635" description="Cytochrome c-type biogenesis protein" evidence="7">
    <location>
        <begin position="18"/>
        <end position="146"/>
    </location>
</feature>
<dbReference type="Proteomes" id="UP000183987">
    <property type="component" value="Unassembled WGS sequence"/>
</dbReference>
<comment type="function">
    <text evidence="7">Possible subunit of a heme lyase.</text>
</comment>
<evidence type="ECO:0000256" key="6">
    <source>
        <dbReference type="ARBA" id="ARBA00023004"/>
    </source>
</evidence>
<dbReference type="GO" id="GO:0046872">
    <property type="term" value="F:metal ion binding"/>
    <property type="evidence" value="ECO:0007669"/>
    <property type="project" value="UniProtKB-KW"/>
</dbReference>
<dbReference type="Pfam" id="PF03918">
    <property type="entry name" value="CcmH"/>
    <property type="match status" value="1"/>
</dbReference>
<evidence type="ECO:0000256" key="4">
    <source>
        <dbReference type="ARBA" id="ARBA00022729"/>
    </source>
</evidence>
<comment type="similarity">
    <text evidence="1 7">Belongs to the CcmH/CycL/Ccl2/NrfF family.</text>
</comment>
<feature type="domain" description="CcmH/CycL/Ccl2/NrfF N-terminal" evidence="8">
    <location>
        <begin position="5"/>
        <end position="144"/>
    </location>
</feature>
<evidence type="ECO:0000256" key="3">
    <source>
        <dbReference type="ARBA" id="ARBA00022723"/>
    </source>
</evidence>
<gene>
    <name evidence="9" type="ORF">SAMN05444339_101291</name>
</gene>
<accession>A0A1M4T8J1</accession>
<dbReference type="InterPro" id="IPR005616">
    <property type="entry name" value="CcmH/CycL/Ccl2/NrfF_N"/>
</dbReference>
<evidence type="ECO:0000256" key="2">
    <source>
        <dbReference type="ARBA" id="ARBA00022617"/>
    </source>
</evidence>
<dbReference type="STRING" id="366533.SAMN05444339_101291"/>
<protein>
    <recommendedName>
        <fullName evidence="7">Cytochrome c-type biogenesis protein</fullName>
    </recommendedName>
</protein>
<dbReference type="CDD" id="cd16378">
    <property type="entry name" value="CcmH_N"/>
    <property type="match status" value="1"/>
</dbReference>
<organism evidence="9 10">
    <name type="scientific">Loktanella atrilutea</name>
    <dbReference type="NCBI Taxonomy" id="366533"/>
    <lineage>
        <taxon>Bacteria</taxon>
        <taxon>Pseudomonadati</taxon>
        <taxon>Pseudomonadota</taxon>
        <taxon>Alphaproteobacteria</taxon>
        <taxon>Rhodobacterales</taxon>
        <taxon>Roseobacteraceae</taxon>
        <taxon>Loktanella</taxon>
    </lineage>
</organism>
<dbReference type="RefSeq" id="WP_072855418.1">
    <property type="nucleotide sequence ID" value="NZ_FQUE01000001.1"/>
</dbReference>
<evidence type="ECO:0000256" key="5">
    <source>
        <dbReference type="ARBA" id="ARBA00022748"/>
    </source>
</evidence>
<proteinExistence type="inferred from homology"/>
<dbReference type="PANTHER" id="PTHR47870">
    <property type="entry name" value="CYTOCHROME C-TYPE BIOGENESIS PROTEIN CCMH"/>
    <property type="match status" value="1"/>
</dbReference>
<feature type="signal peptide" evidence="7">
    <location>
        <begin position="1"/>
        <end position="17"/>
    </location>
</feature>
<dbReference type="InterPro" id="IPR038297">
    <property type="entry name" value="CcmH/CycL/NrfF/Ccl2_sf"/>
</dbReference>
<keyword evidence="7" id="KW-1133">Transmembrane helix</keyword>
<evidence type="ECO:0000256" key="1">
    <source>
        <dbReference type="ARBA" id="ARBA00010342"/>
    </source>
</evidence>
<dbReference type="GO" id="GO:0017004">
    <property type="term" value="P:cytochrome complex assembly"/>
    <property type="evidence" value="ECO:0007669"/>
    <property type="project" value="UniProtKB-KW"/>
</dbReference>
<keyword evidence="2 7" id="KW-0349">Heme</keyword>
<dbReference type="Gene3D" id="1.10.8.640">
    <property type="entry name" value="Cytochrome C biogenesis protein"/>
    <property type="match status" value="1"/>
</dbReference>
<keyword evidence="10" id="KW-1185">Reference proteome</keyword>